<dbReference type="InterPro" id="IPR011249">
    <property type="entry name" value="Metalloenz_LuxS/M16"/>
</dbReference>
<proteinExistence type="predicted"/>
<sequence length="422" mass="47515">MIDRKIPPIFKSIEEVKVLQAQELVLSNGVEVGYINAGTEKVLKLEIIMNAGVVDASHPAIAFAAADLIDKGTDSMSANQVATAFDTLGAYVNTEVNFDRTSLSVFCLSRNVEQVLELLLNVLLNAKFPQKELDNYINNQKQKMKVNLERVSYVAKKRFPALIFGSAHPYASTVELVDYDSLRLVDIVEFYTQKLLSKGMRVQASGDVNEQVLKLISNAFSPIELVPNSMVSFPKMVEMRARKQYIEKPNAVQSAIRIGKSLFNRTHTDYVKMQMVSTILGGYFGSRLMANIREDKGYTYGIGSAIVPLKHTGYFFLTTEVGKEVKDAALAEIYKEIKLLQEELITDQELKLVKNYVLGSFLKSVDGPFAQMDKYQLIKDSELNYDYFERYLQTVKNLTKEEVKELANKYLQIDSLSELVVG</sequence>
<reference evidence="3 4" key="1">
    <citation type="submission" date="2019-12" db="EMBL/GenBank/DDBJ databases">
        <authorList>
            <person name="Zhao J."/>
        </authorList>
    </citation>
    <scope>NUCLEOTIDE SEQUENCE [LARGE SCALE GENOMIC DNA]</scope>
    <source>
        <strain evidence="3 4">S-15</strain>
    </source>
</reference>
<feature type="domain" description="Peptidase M16 C-terminal" evidence="2">
    <location>
        <begin position="186"/>
        <end position="355"/>
    </location>
</feature>
<evidence type="ECO:0000259" key="1">
    <source>
        <dbReference type="Pfam" id="PF00675"/>
    </source>
</evidence>
<dbReference type="Pfam" id="PF05193">
    <property type="entry name" value="Peptidase_M16_C"/>
    <property type="match status" value="1"/>
</dbReference>
<dbReference type="SUPFAM" id="SSF63411">
    <property type="entry name" value="LuxS/MPP-like metallohydrolase"/>
    <property type="match status" value="2"/>
</dbReference>
<evidence type="ECO:0000313" key="4">
    <source>
        <dbReference type="Proteomes" id="UP000470771"/>
    </source>
</evidence>
<name>A0A6N9NL53_9FLAO</name>
<feature type="domain" description="Peptidase M16 N-terminal" evidence="1">
    <location>
        <begin position="68"/>
        <end position="146"/>
    </location>
</feature>
<dbReference type="InterPro" id="IPR011765">
    <property type="entry name" value="Pept_M16_N"/>
</dbReference>
<comment type="caution">
    <text evidence="3">The sequence shown here is derived from an EMBL/GenBank/DDBJ whole genome shotgun (WGS) entry which is preliminary data.</text>
</comment>
<dbReference type="EMBL" id="WWNE01000008">
    <property type="protein sequence ID" value="NBG66663.1"/>
    <property type="molecule type" value="Genomic_DNA"/>
</dbReference>
<dbReference type="Proteomes" id="UP000470771">
    <property type="component" value="Unassembled WGS sequence"/>
</dbReference>
<evidence type="ECO:0000313" key="3">
    <source>
        <dbReference type="EMBL" id="NBG66663.1"/>
    </source>
</evidence>
<evidence type="ECO:0000259" key="2">
    <source>
        <dbReference type="Pfam" id="PF05193"/>
    </source>
</evidence>
<dbReference type="InterPro" id="IPR007863">
    <property type="entry name" value="Peptidase_M16_C"/>
</dbReference>
<dbReference type="InterPro" id="IPR050361">
    <property type="entry name" value="MPP/UQCRC_Complex"/>
</dbReference>
<dbReference type="Gene3D" id="3.30.830.10">
    <property type="entry name" value="Metalloenzyme, LuxS/M16 peptidase-like"/>
    <property type="match status" value="2"/>
</dbReference>
<dbReference type="GO" id="GO:0046872">
    <property type="term" value="F:metal ion binding"/>
    <property type="evidence" value="ECO:0007669"/>
    <property type="project" value="InterPro"/>
</dbReference>
<dbReference type="Pfam" id="PF00675">
    <property type="entry name" value="Peptidase_M16"/>
    <property type="match status" value="1"/>
</dbReference>
<dbReference type="PANTHER" id="PTHR11851:SF224">
    <property type="entry name" value="PROCESSING PROTEASE"/>
    <property type="match status" value="1"/>
</dbReference>
<gene>
    <name evidence="3" type="ORF">GQN54_11105</name>
</gene>
<accession>A0A6N9NL53</accession>
<dbReference type="PANTHER" id="PTHR11851">
    <property type="entry name" value="METALLOPROTEASE"/>
    <property type="match status" value="1"/>
</dbReference>
<keyword evidence="4" id="KW-1185">Reference proteome</keyword>
<dbReference type="RefSeq" id="WP_160633616.1">
    <property type="nucleotide sequence ID" value="NZ_WWNE01000008.1"/>
</dbReference>
<organism evidence="3 4">
    <name type="scientific">Acidiluteibacter ferrifornacis</name>
    <dbReference type="NCBI Taxonomy" id="2692424"/>
    <lineage>
        <taxon>Bacteria</taxon>
        <taxon>Pseudomonadati</taxon>
        <taxon>Bacteroidota</taxon>
        <taxon>Flavobacteriia</taxon>
        <taxon>Flavobacteriales</taxon>
        <taxon>Cryomorphaceae</taxon>
        <taxon>Acidiluteibacter</taxon>
    </lineage>
</organism>
<protein>
    <submittedName>
        <fullName evidence="3">Insulinase family protein</fullName>
    </submittedName>
</protein>
<dbReference type="AlphaFoldDB" id="A0A6N9NL53"/>